<name>A0ABV3K986_9MICC</name>
<sequence length="868" mass="96689">MKHLNMAQEATRTEHGRATAEWIAERSRRAVEHYATEGFQRESARGRVVPYPDPAAPDFVKQVSEVADSSRMTDLESVARELPASFGSRMLRVTQRRVGVVGGREITDLVEGTADIRRLGVDSNSEHVKELDVLLVALPVVGREPPLTADELDVLARRIIPAAREFGIPTVGMTLSDPWRVDATRKIAGTVDWLLTTDPEGPNRYDKHMTTSGRVMVVDSHFNPLRFSPVGRERHRAGGALFSGRLPSTAQPERLRAWRSILSGLRRHDTKLTLASSAVMNGVPEKSRGLFPSEYLNFLTYQPDDELRSRVLRLFDLHVLAHLQPGAGHAHPLETLEALASGGVCMSTYSVAMNNDYPHVLLPDGSDDAELEVALLGHDRPHLRRLQMEGVRRAFARQTADRLMSEILRQTGLEDTPRKTVVLWRANEDDSDSELFASQVVTPDVDLRRVGMHEPAPGDAVIDIRVGRQTTGHYYLAQDLINAFRMASVSTVCMSVDAPESRVFEIVSDHECKEVDVVASWIGADEAQFDGTFVMDPSAIQPGGCSYAPAGLGRPKLLSVIVPVYNNGPYLVRKCLESLRRSTAFPDMEIILVDDGSTSPETRAIVREMAGLWDNVRTYLFPPGGSGSASRPRNKGLEMASTPWVTYLDPDNEGVGDGYAALLRICQETGVDFAIGDMLRYAKTRTLTRNVATLRSAIRTNEHGVGEVPHDALTRIDFQPMSIQALVADTQWLKSLHLEQPVGALGQDSLFFQQMLHGARTVALVDKPIHTYYGEVAGSMVNTVTPTFFRKYIPLEEARSRWLREHDLFDEYVRRRMRRYVTVWFLPKFNKAVSLDDREEAFELLRSLCGTYGLELRFAADGVTVTLD</sequence>
<dbReference type="EMBL" id="JBFBLL010000001">
    <property type="protein sequence ID" value="MEV8156964.1"/>
    <property type="molecule type" value="Genomic_DNA"/>
</dbReference>
<dbReference type="InterPro" id="IPR029044">
    <property type="entry name" value="Nucleotide-diphossugar_trans"/>
</dbReference>
<proteinExistence type="predicted"/>
<keyword evidence="3" id="KW-1185">Reference proteome</keyword>
<dbReference type="Gene3D" id="3.90.550.10">
    <property type="entry name" value="Spore Coat Polysaccharide Biosynthesis Protein SpsA, Chain A"/>
    <property type="match status" value="1"/>
</dbReference>
<evidence type="ECO:0000313" key="2">
    <source>
        <dbReference type="EMBL" id="MEV8156964.1"/>
    </source>
</evidence>
<keyword evidence="2" id="KW-0328">Glycosyltransferase</keyword>
<dbReference type="Pfam" id="PF00535">
    <property type="entry name" value="Glycos_transf_2"/>
    <property type="match status" value="1"/>
</dbReference>
<dbReference type="InterPro" id="IPR050834">
    <property type="entry name" value="Glycosyltransf_2"/>
</dbReference>
<protein>
    <submittedName>
        <fullName evidence="2">Glycosyltransferase</fullName>
        <ecNumber evidence="2">2.4.-.-</ecNumber>
    </submittedName>
</protein>
<dbReference type="RefSeq" id="WP_363783622.1">
    <property type="nucleotide sequence ID" value="NZ_JBFBLL010000001.1"/>
</dbReference>
<dbReference type="InterPro" id="IPR001173">
    <property type="entry name" value="Glyco_trans_2-like"/>
</dbReference>
<dbReference type="Proteomes" id="UP001553031">
    <property type="component" value="Unassembled WGS sequence"/>
</dbReference>
<evidence type="ECO:0000313" key="3">
    <source>
        <dbReference type="Proteomes" id="UP001553031"/>
    </source>
</evidence>
<comment type="caution">
    <text evidence="2">The sequence shown here is derived from an EMBL/GenBank/DDBJ whole genome shotgun (WGS) entry which is preliminary data.</text>
</comment>
<dbReference type="CDD" id="cd00761">
    <property type="entry name" value="Glyco_tranf_GTA_type"/>
    <property type="match status" value="1"/>
</dbReference>
<organism evidence="2 3">
    <name type="scientific">Kocuria salsicia</name>
    <dbReference type="NCBI Taxonomy" id="664639"/>
    <lineage>
        <taxon>Bacteria</taxon>
        <taxon>Bacillati</taxon>
        <taxon>Actinomycetota</taxon>
        <taxon>Actinomycetes</taxon>
        <taxon>Micrococcales</taxon>
        <taxon>Micrococcaceae</taxon>
        <taxon>Kocuria</taxon>
    </lineage>
</organism>
<evidence type="ECO:0000259" key="1">
    <source>
        <dbReference type="Pfam" id="PF00535"/>
    </source>
</evidence>
<dbReference type="EC" id="2.4.-.-" evidence="2"/>
<accession>A0ABV3K986</accession>
<dbReference type="GO" id="GO:0016757">
    <property type="term" value="F:glycosyltransferase activity"/>
    <property type="evidence" value="ECO:0007669"/>
    <property type="project" value="UniProtKB-KW"/>
</dbReference>
<dbReference type="PANTHER" id="PTHR43685">
    <property type="entry name" value="GLYCOSYLTRANSFERASE"/>
    <property type="match status" value="1"/>
</dbReference>
<feature type="domain" description="Glycosyltransferase 2-like" evidence="1">
    <location>
        <begin position="559"/>
        <end position="691"/>
    </location>
</feature>
<dbReference type="SUPFAM" id="SSF53448">
    <property type="entry name" value="Nucleotide-diphospho-sugar transferases"/>
    <property type="match status" value="1"/>
</dbReference>
<reference evidence="2 3" key="1">
    <citation type="submission" date="2024-06" db="EMBL/GenBank/DDBJ databases">
        <title>The Natural Products Discovery Center: Release of the First 8490 Sequenced Strains for Exploring Actinobacteria Biosynthetic Diversity.</title>
        <authorList>
            <person name="Kalkreuter E."/>
            <person name="Kautsar S.A."/>
            <person name="Yang D."/>
            <person name="Bader C.D."/>
            <person name="Teijaro C.N."/>
            <person name="Fluegel L."/>
            <person name="Davis C.M."/>
            <person name="Simpson J.R."/>
            <person name="Lauterbach L."/>
            <person name="Steele A.D."/>
            <person name="Gui C."/>
            <person name="Meng S."/>
            <person name="Li G."/>
            <person name="Viehrig K."/>
            <person name="Ye F."/>
            <person name="Su P."/>
            <person name="Kiefer A.F."/>
            <person name="Nichols A."/>
            <person name="Cepeda A.J."/>
            <person name="Yan W."/>
            <person name="Fan B."/>
            <person name="Jiang Y."/>
            <person name="Adhikari A."/>
            <person name="Zheng C.-J."/>
            <person name="Schuster L."/>
            <person name="Cowan T.M."/>
            <person name="Smanski M.J."/>
            <person name="Chevrette M.G."/>
            <person name="De Carvalho L.P.S."/>
            <person name="Shen B."/>
        </authorList>
    </citation>
    <scope>NUCLEOTIDE SEQUENCE [LARGE SCALE GENOMIC DNA]</scope>
    <source>
        <strain evidence="2 3">NPDC079179</strain>
    </source>
</reference>
<gene>
    <name evidence="2" type="ORF">AB0O96_01975</name>
</gene>
<keyword evidence="2" id="KW-0808">Transferase</keyword>
<dbReference type="PANTHER" id="PTHR43685:SF2">
    <property type="entry name" value="GLYCOSYLTRANSFERASE 2-LIKE DOMAIN-CONTAINING PROTEIN"/>
    <property type="match status" value="1"/>
</dbReference>